<keyword evidence="7" id="KW-0238">DNA-binding</keyword>
<evidence type="ECO:0000256" key="5">
    <source>
        <dbReference type="ARBA" id="ARBA00022833"/>
    </source>
</evidence>
<dbReference type="EnsemblMetazoa" id="CapteT112714">
    <property type="protein sequence ID" value="CapteP112714"/>
    <property type="gene ID" value="CapteG112714"/>
</dbReference>
<evidence type="ECO:0000313" key="14">
    <source>
        <dbReference type="EMBL" id="ELU11725.1"/>
    </source>
</evidence>
<feature type="domain" description="C2H2-type" evidence="13">
    <location>
        <begin position="92"/>
        <end position="115"/>
    </location>
</feature>
<dbReference type="GO" id="GO:0000981">
    <property type="term" value="F:DNA-binding transcription factor activity, RNA polymerase II-specific"/>
    <property type="evidence" value="ECO:0007669"/>
    <property type="project" value="TreeGrafter"/>
</dbReference>
<evidence type="ECO:0000313" key="15">
    <source>
        <dbReference type="EnsemblMetazoa" id="CapteP112714"/>
    </source>
</evidence>
<feature type="domain" description="C2H2-type" evidence="13">
    <location>
        <begin position="32"/>
        <end position="61"/>
    </location>
</feature>
<evidence type="ECO:0000256" key="4">
    <source>
        <dbReference type="ARBA" id="ARBA00022771"/>
    </source>
</evidence>
<dbReference type="InterPro" id="IPR013087">
    <property type="entry name" value="Znf_C2H2_type"/>
</dbReference>
<comment type="subcellular location">
    <subcellularLocation>
        <location evidence="1">Nucleus</location>
    </subcellularLocation>
</comment>
<evidence type="ECO:0000259" key="13">
    <source>
        <dbReference type="PROSITE" id="PS50157"/>
    </source>
</evidence>
<feature type="domain" description="C2H2-type" evidence="13">
    <location>
        <begin position="62"/>
        <end position="91"/>
    </location>
</feature>
<evidence type="ECO:0000256" key="6">
    <source>
        <dbReference type="ARBA" id="ARBA00023015"/>
    </source>
</evidence>
<dbReference type="AlphaFoldDB" id="R7V7L1"/>
<protein>
    <recommendedName>
        <fullName evidence="13">C2H2-type domain-containing protein</fullName>
    </recommendedName>
</protein>
<name>R7V7L1_CAPTE</name>
<evidence type="ECO:0000256" key="1">
    <source>
        <dbReference type="ARBA" id="ARBA00004123"/>
    </source>
</evidence>
<comment type="similarity">
    <text evidence="11">Belongs to the Sp1 C2H2-type zinc-finger protein family.</text>
</comment>
<evidence type="ECO:0000256" key="9">
    <source>
        <dbReference type="ARBA" id="ARBA00023163"/>
    </source>
</evidence>
<dbReference type="STRING" id="283909.R7V7L1"/>
<dbReference type="EMBL" id="AMQN01005648">
    <property type="status" value="NOT_ANNOTATED_CDS"/>
    <property type="molecule type" value="Genomic_DNA"/>
</dbReference>
<evidence type="ECO:0000256" key="3">
    <source>
        <dbReference type="ARBA" id="ARBA00022737"/>
    </source>
</evidence>
<dbReference type="PROSITE" id="PS50157">
    <property type="entry name" value="ZINC_FINGER_C2H2_2"/>
    <property type="match status" value="3"/>
</dbReference>
<dbReference type="SUPFAM" id="SSF57667">
    <property type="entry name" value="beta-beta-alpha zinc fingers"/>
    <property type="match status" value="1"/>
</dbReference>
<evidence type="ECO:0000256" key="7">
    <source>
        <dbReference type="ARBA" id="ARBA00023125"/>
    </source>
</evidence>
<dbReference type="GO" id="GO:0000978">
    <property type="term" value="F:RNA polymerase II cis-regulatory region sequence-specific DNA binding"/>
    <property type="evidence" value="ECO:0007669"/>
    <property type="project" value="TreeGrafter"/>
</dbReference>
<reference evidence="15" key="3">
    <citation type="submission" date="2015-06" db="UniProtKB">
        <authorList>
            <consortium name="EnsemblMetazoa"/>
        </authorList>
    </citation>
    <scope>IDENTIFICATION</scope>
</reference>
<keyword evidence="3" id="KW-0677">Repeat</keyword>
<gene>
    <name evidence="14" type="ORF">CAPTEDRAFT_112714</name>
</gene>
<keyword evidence="5" id="KW-0862">Zinc</keyword>
<dbReference type="Pfam" id="PF00096">
    <property type="entry name" value="zf-C2H2"/>
    <property type="match status" value="3"/>
</dbReference>
<keyword evidence="6" id="KW-0805">Transcription regulation</keyword>
<dbReference type="SMART" id="SM00355">
    <property type="entry name" value="ZnF_C2H2"/>
    <property type="match status" value="3"/>
</dbReference>
<reference evidence="14 16" key="2">
    <citation type="journal article" date="2013" name="Nature">
        <title>Insights into bilaterian evolution from three spiralian genomes.</title>
        <authorList>
            <person name="Simakov O."/>
            <person name="Marletaz F."/>
            <person name="Cho S.J."/>
            <person name="Edsinger-Gonzales E."/>
            <person name="Havlak P."/>
            <person name="Hellsten U."/>
            <person name="Kuo D.H."/>
            <person name="Larsson T."/>
            <person name="Lv J."/>
            <person name="Arendt D."/>
            <person name="Savage R."/>
            <person name="Osoegawa K."/>
            <person name="de Jong P."/>
            <person name="Grimwood J."/>
            <person name="Chapman J.A."/>
            <person name="Shapiro H."/>
            <person name="Aerts A."/>
            <person name="Otillar R.P."/>
            <person name="Terry A.Y."/>
            <person name="Boore J.L."/>
            <person name="Grigoriev I.V."/>
            <person name="Lindberg D.R."/>
            <person name="Seaver E.C."/>
            <person name="Weisblat D.A."/>
            <person name="Putnam N.H."/>
            <person name="Rokhsar D.S."/>
        </authorList>
    </citation>
    <scope>NUCLEOTIDE SEQUENCE</scope>
    <source>
        <strain evidence="14 16">I ESC-2004</strain>
    </source>
</reference>
<dbReference type="InterPro" id="IPR036236">
    <property type="entry name" value="Znf_C2H2_sf"/>
</dbReference>
<dbReference type="FunFam" id="3.30.160.60:FF:000061">
    <property type="entry name" value="Transcription factor Sp3"/>
    <property type="match status" value="1"/>
</dbReference>
<dbReference type="OMA" id="KIHICEC"/>
<evidence type="ECO:0000256" key="10">
    <source>
        <dbReference type="ARBA" id="ARBA00023242"/>
    </source>
</evidence>
<keyword evidence="9" id="KW-0804">Transcription</keyword>
<dbReference type="PROSITE" id="PS00028">
    <property type="entry name" value="ZINC_FINGER_C2H2_1"/>
    <property type="match status" value="3"/>
</dbReference>
<accession>R7V7L1</accession>
<dbReference type="GO" id="GO:0005634">
    <property type="term" value="C:nucleus"/>
    <property type="evidence" value="ECO:0007669"/>
    <property type="project" value="UniProtKB-SubCell"/>
</dbReference>
<keyword evidence="8" id="KW-0010">Activator</keyword>
<sequence length="187" mass="21061">MPKRLKRMACTCPNCKESERNGKDPTGKKKMHICHIENCGKIYGKTSHLRAHLRWHAGERPFVCNWLFCGKRFTRSDELQRHKRTHTGEKRFACEECGKRFMRSDHLSKHIRTHSKVIGSHDSVQESPADATLGKSPSVFVPRFTVCVTDPHDTSTTDTSIIMGGKELNLKLEAAGGDAETSIGVLM</sequence>
<organism evidence="14">
    <name type="scientific">Capitella teleta</name>
    <name type="common">Polychaete worm</name>
    <dbReference type="NCBI Taxonomy" id="283909"/>
    <lineage>
        <taxon>Eukaryota</taxon>
        <taxon>Metazoa</taxon>
        <taxon>Spiralia</taxon>
        <taxon>Lophotrochozoa</taxon>
        <taxon>Annelida</taxon>
        <taxon>Polychaeta</taxon>
        <taxon>Sedentaria</taxon>
        <taxon>Scolecida</taxon>
        <taxon>Capitellidae</taxon>
        <taxon>Capitella</taxon>
    </lineage>
</organism>
<keyword evidence="10" id="KW-0539">Nucleus</keyword>
<proteinExistence type="inferred from homology"/>
<evidence type="ECO:0000256" key="11">
    <source>
        <dbReference type="ARBA" id="ARBA00038409"/>
    </source>
</evidence>
<dbReference type="FunFam" id="3.30.160.60:FF:000026">
    <property type="entry name" value="Transcription factor Sp3"/>
    <property type="match status" value="1"/>
</dbReference>
<dbReference type="FunFam" id="3.30.160.60:FF:000014">
    <property type="entry name" value="Transcription factor Sp3"/>
    <property type="match status" value="1"/>
</dbReference>
<evidence type="ECO:0000256" key="12">
    <source>
        <dbReference type="PROSITE-ProRule" id="PRU00042"/>
    </source>
</evidence>
<dbReference type="GO" id="GO:0008270">
    <property type="term" value="F:zinc ion binding"/>
    <property type="evidence" value="ECO:0007669"/>
    <property type="project" value="UniProtKB-KW"/>
</dbReference>
<keyword evidence="4 12" id="KW-0863">Zinc-finger</keyword>
<dbReference type="PANTHER" id="PTHR23235">
    <property type="entry name" value="KRUEPPEL-LIKE TRANSCRIPTION FACTOR"/>
    <property type="match status" value="1"/>
</dbReference>
<reference evidence="16" key="1">
    <citation type="submission" date="2012-12" db="EMBL/GenBank/DDBJ databases">
        <authorList>
            <person name="Hellsten U."/>
            <person name="Grimwood J."/>
            <person name="Chapman J.A."/>
            <person name="Shapiro H."/>
            <person name="Aerts A."/>
            <person name="Otillar R.P."/>
            <person name="Terry A.Y."/>
            <person name="Boore J.L."/>
            <person name="Simakov O."/>
            <person name="Marletaz F."/>
            <person name="Cho S.-J."/>
            <person name="Edsinger-Gonzales E."/>
            <person name="Havlak P."/>
            <person name="Kuo D.-H."/>
            <person name="Larsson T."/>
            <person name="Lv J."/>
            <person name="Arendt D."/>
            <person name="Savage R."/>
            <person name="Osoegawa K."/>
            <person name="de Jong P."/>
            <person name="Lindberg D.R."/>
            <person name="Seaver E.C."/>
            <person name="Weisblat D.A."/>
            <person name="Putnam N.H."/>
            <person name="Grigoriev I.V."/>
            <person name="Rokhsar D.S."/>
        </authorList>
    </citation>
    <scope>NUCLEOTIDE SEQUENCE</scope>
    <source>
        <strain evidence="16">I ESC-2004</strain>
    </source>
</reference>
<dbReference type="HOGENOM" id="CLU_1449008_0_0_1"/>
<dbReference type="Proteomes" id="UP000014760">
    <property type="component" value="Unassembled WGS sequence"/>
</dbReference>
<evidence type="ECO:0000256" key="2">
    <source>
        <dbReference type="ARBA" id="ARBA00022723"/>
    </source>
</evidence>
<keyword evidence="2" id="KW-0479">Metal-binding</keyword>
<dbReference type="Gene3D" id="3.30.160.60">
    <property type="entry name" value="Classic Zinc Finger"/>
    <property type="match status" value="3"/>
</dbReference>
<keyword evidence="16" id="KW-1185">Reference proteome</keyword>
<dbReference type="PANTHER" id="PTHR23235:SF165">
    <property type="entry name" value="TRANSCRIPTION FACTOR BTD"/>
    <property type="match status" value="1"/>
</dbReference>
<evidence type="ECO:0000256" key="8">
    <source>
        <dbReference type="ARBA" id="ARBA00023159"/>
    </source>
</evidence>
<dbReference type="OrthoDB" id="4748970at2759"/>
<dbReference type="EMBL" id="KB296474">
    <property type="protein sequence ID" value="ELU11725.1"/>
    <property type="molecule type" value="Genomic_DNA"/>
</dbReference>
<evidence type="ECO:0000313" key="16">
    <source>
        <dbReference type="Proteomes" id="UP000014760"/>
    </source>
</evidence>